<proteinExistence type="predicted"/>
<sequence length="83" mass="9685">NLSIDEDDECDSSSFIHSNYKSATGIQNRIKNNSIHRRKSSLPRKRLSLILPTHRANTRISRKIIEQVLQLLRQANQKPIHKR</sequence>
<dbReference type="Proteomes" id="UP000663860">
    <property type="component" value="Unassembled WGS sequence"/>
</dbReference>
<organism evidence="1 2">
    <name type="scientific">Adineta steineri</name>
    <dbReference type="NCBI Taxonomy" id="433720"/>
    <lineage>
        <taxon>Eukaryota</taxon>
        <taxon>Metazoa</taxon>
        <taxon>Spiralia</taxon>
        <taxon>Gnathifera</taxon>
        <taxon>Rotifera</taxon>
        <taxon>Eurotatoria</taxon>
        <taxon>Bdelloidea</taxon>
        <taxon>Adinetida</taxon>
        <taxon>Adinetidae</taxon>
        <taxon>Adineta</taxon>
    </lineage>
</organism>
<dbReference type="EMBL" id="CAJNOE010006535">
    <property type="protein sequence ID" value="CAF1524016.1"/>
    <property type="molecule type" value="Genomic_DNA"/>
</dbReference>
<feature type="non-terminal residue" evidence="1">
    <location>
        <position position="1"/>
    </location>
</feature>
<protein>
    <submittedName>
        <fullName evidence="1">Uncharacterized protein</fullName>
    </submittedName>
</protein>
<gene>
    <name evidence="1" type="ORF">IZO911_LOCUS45928</name>
</gene>
<reference evidence="1" key="1">
    <citation type="submission" date="2021-02" db="EMBL/GenBank/DDBJ databases">
        <authorList>
            <person name="Nowell W R."/>
        </authorList>
    </citation>
    <scope>NUCLEOTIDE SEQUENCE</scope>
</reference>
<comment type="caution">
    <text evidence="1">The sequence shown here is derived from an EMBL/GenBank/DDBJ whole genome shotgun (WGS) entry which is preliminary data.</text>
</comment>
<name>A0A815UQJ4_9BILA</name>
<feature type="non-terminal residue" evidence="1">
    <location>
        <position position="83"/>
    </location>
</feature>
<accession>A0A815UQJ4</accession>
<evidence type="ECO:0000313" key="1">
    <source>
        <dbReference type="EMBL" id="CAF1524016.1"/>
    </source>
</evidence>
<evidence type="ECO:0000313" key="2">
    <source>
        <dbReference type="Proteomes" id="UP000663860"/>
    </source>
</evidence>
<dbReference type="AlphaFoldDB" id="A0A815UQJ4"/>